<evidence type="ECO:0000313" key="2">
    <source>
        <dbReference type="Proteomes" id="UP001151760"/>
    </source>
</evidence>
<dbReference type="EMBL" id="BQNB010014056">
    <property type="protein sequence ID" value="GJT23460.1"/>
    <property type="molecule type" value="Genomic_DNA"/>
</dbReference>
<reference evidence="1" key="1">
    <citation type="journal article" date="2022" name="Int. J. Mol. Sci.">
        <title>Draft Genome of Tanacetum Coccineum: Genomic Comparison of Closely Related Tanacetum-Family Plants.</title>
        <authorList>
            <person name="Yamashiro T."/>
            <person name="Shiraishi A."/>
            <person name="Nakayama K."/>
            <person name="Satake H."/>
        </authorList>
    </citation>
    <scope>NUCLEOTIDE SEQUENCE</scope>
</reference>
<organism evidence="1 2">
    <name type="scientific">Tanacetum coccineum</name>
    <dbReference type="NCBI Taxonomy" id="301880"/>
    <lineage>
        <taxon>Eukaryota</taxon>
        <taxon>Viridiplantae</taxon>
        <taxon>Streptophyta</taxon>
        <taxon>Embryophyta</taxon>
        <taxon>Tracheophyta</taxon>
        <taxon>Spermatophyta</taxon>
        <taxon>Magnoliopsida</taxon>
        <taxon>eudicotyledons</taxon>
        <taxon>Gunneridae</taxon>
        <taxon>Pentapetalae</taxon>
        <taxon>asterids</taxon>
        <taxon>campanulids</taxon>
        <taxon>Asterales</taxon>
        <taxon>Asteraceae</taxon>
        <taxon>Asteroideae</taxon>
        <taxon>Anthemideae</taxon>
        <taxon>Anthemidinae</taxon>
        <taxon>Tanacetum</taxon>
    </lineage>
</organism>
<dbReference type="Proteomes" id="UP001151760">
    <property type="component" value="Unassembled WGS sequence"/>
</dbReference>
<accession>A0ABQ5C8S1</accession>
<protein>
    <submittedName>
        <fullName evidence="1">Uncharacterized protein</fullName>
    </submittedName>
</protein>
<comment type="caution">
    <text evidence="1">The sequence shown here is derived from an EMBL/GenBank/DDBJ whole genome shotgun (WGS) entry which is preliminary data.</text>
</comment>
<name>A0ABQ5C8S1_9ASTR</name>
<evidence type="ECO:0000313" key="1">
    <source>
        <dbReference type="EMBL" id="GJT23460.1"/>
    </source>
</evidence>
<gene>
    <name evidence="1" type="ORF">Tco_0893397</name>
</gene>
<keyword evidence="2" id="KW-1185">Reference proteome</keyword>
<reference evidence="1" key="2">
    <citation type="submission" date="2022-01" db="EMBL/GenBank/DDBJ databases">
        <authorList>
            <person name="Yamashiro T."/>
            <person name="Shiraishi A."/>
            <person name="Satake H."/>
            <person name="Nakayama K."/>
        </authorList>
    </citation>
    <scope>NUCLEOTIDE SEQUENCE</scope>
</reference>
<sequence>MLTVRRKGFLSKKKKCGREEVGNKDDNDLKVDVKVRFTEWEEEERKGDEMDLMVWAGDGGGYWQWARDGDGLLAVGVEMVGEWPKVWWLVEKCWKVAKKIRRIQKGRYGVSAPGLHKKTRKTNSQNTTYHSATIRHIQLDKHSKIQSSDTQYPSVRYDVSNLLPKQRIDLCSLNNLFVLPNNMAYSVRSIRQKFNKKFNQLSDNNEEMESDEDDDPDDIDEIFMIDGNLFNYETPLCKAFKDFNYLLQIDTESIAFDIQVINTYEEYVVE</sequence>
<proteinExistence type="predicted"/>